<feature type="domain" description="O-acyltransferase WSD1 C-terminal" evidence="1">
    <location>
        <begin position="9"/>
        <end position="150"/>
    </location>
</feature>
<proteinExistence type="predicted"/>
<evidence type="ECO:0000313" key="2">
    <source>
        <dbReference type="EMBL" id="OOK68290.1"/>
    </source>
</evidence>
<evidence type="ECO:0000313" key="5">
    <source>
        <dbReference type="Proteomes" id="UP000189229"/>
    </source>
</evidence>
<sequence>MNQFNRADNRVSAMLPLLPVDEPDPVQQLRLVHSRLTRAKGSGQREGGNAVVSAAKNIPFVFSAWTIRLLSHLPQRAVVGLATNVPGPRREQTLMGRRVLEMLPIPPIALQLRTGVAMVSYADNFVFGITADYDTAPDIEALAAGIEDGVARLLEISRAGRSKRGSKPRVAGD</sequence>
<dbReference type="EMBL" id="MVBN01000008">
    <property type="protein sequence ID" value="OOK68290.1"/>
    <property type="molecule type" value="Genomic_DNA"/>
</dbReference>
<keyword evidence="3" id="KW-0012">Acyltransferase</keyword>
<keyword evidence="3" id="KW-0808">Transferase</keyword>
<dbReference type="Pfam" id="PF06974">
    <property type="entry name" value="WS_DGAT_C"/>
    <property type="match status" value="1"/>
</dbReference>
<dbReference type="GO" id="GO:0016746">
    <property type="term" value="F:acyltransferase activity"/>
    <property type="evidence" value="ECO:0007669"/>
    <property type="project" value="UniProtKB-KW"/>
</dbReference>
<dbReference type="Proteomes" id="UP000188532">
    <property type="component" value="Unassembled WGS sequence"/>
</dbReference>
<evidence type="ECO:0000313" key="4">
    <source>
        <dbReference type="Proteomes" id="UP000188532"/>
    </source>
</evidence>
<name>A0A1V3WMV0_MYCKA</name>
<dbReference type="EMBL" id="MVBM01000005">
    <property type="protein sequence ID" value="OOK72084.1"/>
    <property type="molecule type" value="Genomic_DNA"/>
</dbReference>
<dbReference type="InterPro" id="IPR009721">
    <property type="entry name" value="O-acyltransferase_WSD1_C"/>
</dbReference>
<dbReference type="Proteomes" id="UP000189229">
    <property type="component" value="Unassembled WGS sequence"/>
</dbReference>
<dbReference type="AlphaFoldDB" id="A0A1V3WMV0"/>
<comment type="caution">
    <text evidence="2">The sequence shown here is derived from an EMBL/GenBank/DDBJ whole genome shotgun (WGS) entry which is preliminary data.</text>
</comment>
<accession>A0A1V3WMV0</accession>
<evidence type="ECO:0000259" key="1">
    <source>
        <dbReference type="Pfam" id="PF06974"/>
    </source>
</evidence>
<organism evidence="2 4">
    <name type="scientific">Mycobacterium kansasii</name>
    <dbReference type="NCBI Taxonomy" id="1768"/>
    <lineage>
        <taxon>Bacteria</taxon>
        <taxon>Bacillati</taxon>
        <taxon>Actinomycetota</taxon>
        <taxon>Actinomycetes</taxon>
        <taxon>Mycobacteriales</taxon>
        <taxon>Mycobacteriaceae</taxon>
        <taxon>Mycobacterium</taxon>
    </lineage>
</organism>
<evidence type="ECO:0000313" key="3">
    <source>
        <dbReference type="EMBL" id="OOK72084.1"/>
    </source>
</evidence>
<gene>
    <name evidence="2" type="ORF">BZL29_6860</name>
    <name evidence="3" type="ORF">BZL30_5612</name>
</gene>
<protein>
    <submittedName>
        <fullName evidence="3">Putative diacylglycerol O-acyltransferase tgs1</fullName>
    </submittedName>
</protein>
<reference evidence="4 5" key="1">
    <citation type="submission" date="2017-02" db="EMBL/GenBank/DDBJ databases">
        <title>Complete genome sequences of Mycobacterium kansasii strains isolated from rhesus macaques.</title>
        <authorList>
            <person name="Panda A."/>
            <person name="Nagaraj S."/>
            <person name="Zhao X."/>
            <person name="Tettelin H."/>
            <person name="Detolla L.J."/>
        </authorList>
    </citation>
    <scope>NUCLEOTIDE SEQUENCE [LARGE SCALE GENOMIC DNA]</scope>
    <source>
        <strain evidence="2 4">11-3469</strain>
        <strain evidence="3 5">11-3813</strain>
    </source>
</reference>